<keyword evidence="3" id="KW-1185">Reference proteome</keyword>
<evidence type="ECO:0000259" key="1">
    <source>
        <dbReference type="Pfam" id="PF13358"/>
    </source>
</evidence>
<evidence type="ECO:0000313" key="3">
    <source>
        <dbReference type="Proteomes" id="UP000821837"/>
    </source>
</evidence>
<gene>
    <name evidence="2" type="ORF">HPB52_015430</name>
</gene>
<organism evidence="2 3">
    <name type="scientific">Rhipicephalus sanguineus</name>
    <name type="common">Brown dog tick</name>
    <name type="synonym">Ixodes sanguineus</name>
    <dbReference type="NCBI Taxonomy" id="34632"/>
    <lineage>
        <taxon>Eukaryota</taxon>
        <taxon>Metazoa</taxon>
        <taxon>Ecdysozoa</taxon>
        <taxon>Arthropoda</taxon>
        <taxon>Chelicerata</taxon>
        <taxon>Arachnida</taxon>
        <taxon>Acari</taxon>
        <taxon>Parasitiformes</taxon>
        <taxon>Ixodida</taxon>
        <taxon>Ixodoidea</taxon>
        <taxon>Ixodidae</taxon>
        <taxon>Rhipicephalinae</taxon>
        <taxon>Rhipicephalus</taxon>
        <taxon>Rhipicephalus</taxon>
    </lineage>
</organism>
<reference evidence="2" key="2">
    <citation type="submission" date="2021-09" db="EMBL/GenBank/DDBJ databases">
        <authorList>
            <person name="Jia N."/>
            <person name="Wang J."/>
            <person name="Shi W."/>
            <person name="Du L."/>
            <person name="Sun Y."/>
            <person name="Zhan W."/>
            <person name="Jiang J."/>
            <person name="Wang Q."/>
            <person name="Zhang B."/>
            <person name="Ji P."/>
            <person name="Sakyi L.B."/>
            <person name="Cui X."/>
            <person name="Yuan T."/>
            <person name="Jiang B."/>
            <person name="Yang W."/>
            <person name="Lam T.T.-Y."/>
            <person name="Chang Q."/>
            <person name="Ding S."/>
            <person name="Wang X."/>
            <person name="Zhu J."/>
            <person name="Ruan X."/>
            <person name="Zhao L."/>
            <person name="Wei J."/>
            <person name="Que T."/>
            <person name="Du C."/>
            <person name="Cheng J."/>
            <person name="Dai P."/>
            <person name="Han X."/>
            <person name="Huang E."/>
            <person name="Gao Y."/>
            <person name="Liu J."/>
            <person name="Shao H."/>
            <person name="Ye R."/>
            <person name="Li L."/>
            <person name="Wei W."/>
            <person name="Wang X."/>
            <person name="Wang C."/>
            <person name="Huo Q."/>
            <person name="Li W."/>
            <person name="Guo W."/>
            <person name="Chen H."/>
            <person name="Chen S."/>
            <person name="Zhou L."/>
            <person name="Zhou L."/>
            <person name="Ni X."/>
            <person name="Tian J."/>
            <person name="Zhou Y."/>
            <person name="Sheng Y."/>
            <person name="Liu T."/>
            <person name="Pan Y."/>
            <person name="Xia L."/>
            <person name="Li J."/>
            <person name="Zhao F."/>
            <person name="Cao W."/>
        </authorList>
    </citation>
    <scope>NUCLEOTIDE SEQUENCE</scope>
    <source>
        <strain evidence="2">Rsan-2018</strain>
        <tissue evidence="2">Larvae</tissue>
    </source>
</reference>
<protein>
    <recommendedName>
        <fullName evidence="1">Tc1-like transposase DDE domain-containing protein</fullName>
    </recommendedName>
</protein>
<accession>A0A9D4SWG6</accession>
<sequence>MHLAHFLPRMANPRVLAEIKGWGPGFYSRASKNRFGYHGTAVCEGGRPEARRNRPPLCRGDVLGWTWYDEEYIRHVAASGRSAVSVWGAITRDGLGPLHKIEDSLTANSYVDIIEQVLLPFLLDGPFTDGLFVFQHDRSPIHTAKCVRATLEGLGINVLEWPPKGADVNIIENIWGLMKKKSLARPALEIQSRDTLWIALQEEWERLRADPDLLRNLYASLPGRIQDIVDAEGGFSRH</sequence>
<dbReference type="EMBL" id="JABSTV010001251">
    <property type="protein sequence ID" value="KAH7951922.1"/>
    <property type="molecule type" value="Genomic_DNA"/>
</dbReference>
<dbReference type="GO" id="GO:0003676">
    <property type="term" value="F:nucleic acid binding"/>
    <property type="evidence" value="ECO:0007669"/>
    <property type="project" value="InterPro"/>
</dbReference>
<dbReference type="Pfam" id="PF13358">
    <property type="entry name" value="DDE_3"/>
    <property type="match status" value="1"/>
</dbReference>
<dbReference type="InterPro" id="IPR038717">
    <property type="entry name" value="Tc1-like_DDE_dom"/>
</dbReference>
<reference evidence="2" key="1">
    <citation type="journal article" date="2020" name="Cell">
        <title>Large-Scale Comparative Analyses of Tick Genomes Elucidate Their Genetic Diversity and Vector Capacities.</title>
        <authorList>
            <consortium name="Tick Genome and Microbiome Consortium (TIGMIC)"/>
            <person name="Jia N."/>
            <person name="Wang J."/>
            <person name="Shi W."/>
            <person name="Du L."/>
            <person name="Sun Y."/>
            <person name="Zhan W."/>
            <person name="Jiang J.F."/>
            <person name="Wang Q."/>
            <person name="Zhang B."/>
            <person name="Ji P."/>
            <person name="Bell-Sakyi L."/>
            <person name="Cui X.M."/>
            <person name="Yuan T.T."/>
            <person name="Jiang B.G."/>
            <person name="Yang W.F."/>
            <person name="Lam T.T."/>
            <person name="Chang Q.C."/>
            <person name="Ding S.J."/>
            <person name="Wang X.J."/>
            <person name="Zhu J.G."/>
            <person name="Ruan X.D."/>
            <person name="Zhao L."/>
            <person name="Wei J.T."/>
            <person name="Ye R.Z."/>
            <person name="Que T.C."/>
            <person name="Du C.H."/>
            <person name="Zhou Y.H."/>
            <person name="Cheng J.X."/>
            <person name="Dai P.F."/>
            <person name="Guo W.B."/>
            <person name="Han X.H."/>
            <person name="Huang E.J."/>
            <person name="Li L.F."/>
            <person name="Wei W."/>
            <person name="Gao Y.C."/>
            <person name="Liu J.Z."/>
            <person name="Shao H.Z."/>
            <person name="Wang X."/>
            <person name="Wang C.C."/>
            <person name="Yang T.C."/>
            <person name="Huo Q.B."/>
            <person name="Li W."/>
            <person name="Chen H.Y."/>
            <person name="Chen S.E."/>
            <person name="Zhou L.G."/>
            <person name="Ni X.B."/>
            <person name="Tian J.H."/>
            <person name="Sheng Y."/>
            <person name="Liu T."/>
            <person name="Pan Y.S."/>
            <person name="Xia L.Y."/>
            <person name="Li J."/>
            <person name="Zhao F."/>
            <person name="Cao W.C."/>
        </authorList>
    </citation>
    <scope>NUCLEOTIDE SEQUENCE</scope>
    <source>
        <strain evidence="2">Rsan-2018</strain>
    </source>
</reference>
<proteinExistence type="predicted"/>
<evidence type="ECO:0000313" key="2">
    <source>
        <dbReference type="EMBL" id="KAH7951922.1"/>
    </source>
</evidence>
<feature type="domain" description="Tc1-like transposase DDE" evidence="1">
    <location>
        <begin position="80"/>
        <end position="185"/>
    </location>
</feature>
<comment type="caution">
    <text evidence="2">The sequence shown here is derived from an EMBL/GenBank/DDBJ whole genome shotgun (WGS) entry which is preliminary data.</text>
</comment>
<dbReference type="VEuPathDB" id="VectorBase:RSAN_033937"/>
<dbReference type="Proteomes" id="UP000821837">
    <property type="component" value="Chromosome 5"/>
</dbReference>
<dbReference type="Gene3D" id="3.30.420.10">
    <property type="entry name" value="Ribonuclease H-like superfamily/Ribonuclease H"/>
    <property type="match status" value="1"/>
</dbReference>
<dbReference type="AlphaFoldDB" id="A0A9D4SWG6"/>
<dbReference type="InterPro" id="IPR036397">
    <property type="entry name" value="RNaseH_sf"/>
</dbReference>
<name>A0A9D4SWG6_RHISA</name>